<evidence type="ECO:0000256" key="1">
    <source>
        <dbReference type="SAM" id="Phobius"/>
    </source>
</evidence>
<gene>
    <name evidence="2" type="ORF">KL859_14745</name>
</gene>
<sequence>MTAELVLVLLGSAGFLSGVAGLLAFLNTRKSTRSKGSAEAYQAYEQFVNRALGAADGEHSKLLASRDRLYLVRATLIDLVQDLLRFARKLGADPDELETFQDRLDEVRRL</sequence>
<evidence type="ECO:0008006" key="4">
    <source>
        <dbReference type="Google" id="ProtNLM"/>
    </source>
</evidence>
<evidence type="ECO:0000313" key="2">
    <source>
        <dbReference type="EMBL" id="MBU8824121.1"/>
    </source>
</evidence>
<keyword evidence="1" id="KW-0812">Transmembrane</keyword>
<organism evidence="2 3">
    <name type="scientific">Mycolicibacterium goodii</name>
    <name type="common">Mycobacterium goodii</name>
    <dbReference type="NCBI Taxonomy" id="134601"/>
    <lineage>
        <taxon>Bacteria</taxon>
        <taxon>Bacillati</taxon>
        <taxon>Actinomycetota</taxon>
        <taxon>Actinomycetes</taxon>
        <taxon>Mycobacteriales</taxon>
        <taxon>Mycobacteriaceae</taxon>
        <taxon>Mycolicibacterium</taxon>
    </lineage>
</organism>
<dbReference type="EMBL" id="JAHBOM010000010">
    <property type="protein sequence ID" value="MBU8824121.1"/>
    <property type="molecule type" value="Genomic_DNA"/>
</dbReference>
<keyword evidence="1" id="KW-1133">Transmembrane helix</keyword>
<keyword evidence="1" id="KW-0472">Membrane</keyword>
<evidence type="ECO:0000313" key="3">
    <source>
        <dbReference type="Proteomes" id="UP000696413"/>
    </source>
</evidence>
<protein>
    <recommendedName>
        <fullName evidence="4">Secreted protein</fullName>
    </recommendedName>
</protein>
<dbReference type="RefSeq" id="WP_214394972.1">
    <property type="nucleotide sequence ID" value="NZ_JAHBOL010000014.1"/>
</dbReference>
<accession>A0ABS6HNC9</accession>
<reference evidence="2 3" key="1">
    <citation type="submission" date="2021-05" db="EMBL/GenBank/DDBJ databases">
        <title>Draft Genome Sequences of Clinical Respiratory Isolates of Mycobacterium goodii Recovered in Ireland.</title>
        <authorList>
            <person name="Flanagan P.R."/>
            <person name="Mok S."/>
            <person name="Roycroft E."/>
            <person name="Rogers T.R."/>
            <person name="Fitzgibbon M."/>
        </authorList>
    </citation>
    <scope>NUCLEOTIDE SEQUENCE [LARGE SCALE GENOMIC DNA]</scope>
    <source>
        <strain evidence="2 3">14IE55</strain>
    </source>
</reference>
<dbReference type="Proteomes" id="UP000696413">
    <property type="component" value="Unassembled WGS sequence"/>
</dbReference>
<keyword evidence="3" id="KW-1185">Reference proteome</keyword>
<name>A0ABS6HNC9_MYCGD</name>
<feature type="transmembrane region" description="Helical" evidence="1">
    <location>
        <begin position="6"/>
        <end position="26"/>
    </location>
</feature>
<proteinExistence type="predicted"/>
<comment type="caution">
    <text evidence="2">The sequence shown here is derived from an EMBL/GenBank/DDBJ whole genome shotgun (WGS) entry which is preliminary data.</text>
</comment>